<evidence type="ECO:0000313" key="1">
    <source>
        <dbReference type="EMBL" id="KWT70901.1"/>
    </source>
</evidence>
<protein>
    <submittedName>
        <fullName evidence="1">Uncharacterized protein</fullName>
    </submittedName>
</protein>
<proteinExistence type="predicted"/>
<evidence type="ECO:0000313" key="2">
    <source>
        <dbReference type="Proteomes" id="UP000059074"/>
    </source>
</evidence>
<sequence>MPITAADGPVVTAALVDEAEVAKDEDIGLPPSAAKQR</sequence>
<name>A0A109BLB7_HYPSL</name>
<dbReference type="STRING" id="121290.APY04_0563"/>
<keyword evidence="2" id="KW-1185">Reference proteome</keyword>
<dbReference type="AlphaFoldDB" id="A0A109BLB7"/>
<reference evidence="1 2" key="1">
    <citation type="submission" date="2015-10" db="EMBL/GenBank/DDBJ databases">
        <title>Transcriptomic analysis of a linuron degrading triple-species bacterial consortium.</title>
        <authorList>
            <person name="Albers P."/>
        </authorList>
    </citation>
    <scope>NUCLEOTIDE SEQUENCE [LARGE SCALE GENOMIC DNA]</scope>
    <source>
        <strain evidence="1 2">WDL6</strain>
    </source>
</reference>
<comment type="caution">
    <text evidence="1">The sequence shown here is derived from an EMBL/GenBank/DDBJ whole genome shotgun (WGS) entry which is preliminary data.</text>
</comment>
<dbReference type="Proteomes" id="UP000059074">
    <property type="component" value="Unassembled WGS sequence"/>
</dbReference>
<accession>A0A109BLB7</accession>
<dbReference type="EMBL" id="LMTR01000027">
    <property type="protein sequence ID" value="KWT70901.1"/>
    <property type="molecule type" value="Genomic_DNA"/>
</dbReference>
<organism evidence="1 2">
    <name type="scientific">Hyphomicrobium sulfonivorans</name>
    <dbReference type="NCBI Taxonomy" id="121290"/>
    <lineage>
        <taxon>Bacteria</taxon>
        <taxon>Pseudomonadati</taxon>
        <taxon>Pseudomonadota</taxon>
        <taxon>Alphaproteobacteria</taxon>
        <taxon>Hyphomicrobiales</taxon>
        <taxon>Hyphomicrobiaceae</taxon>
        <taxon>Hyphomicrobium</taxon>
    </lineage>
</organism>
<gene>
    <name evidence="1" type="ORF">APY04_0563</name>
</gene>